<keyword evidence="1" id="KW-0227">DNA damage</keyword>
<comment type="catalytic activity">
    <reaction evidence="1">
        <text>ATP + H2O = ADP + phosphate + H(+)</text>
        <dbReference type="Rhea" id="RHEA:13065"/>
        <dbReference type="ChEBI" id="CHEBI:15377"/>
        <dbReference type="ChEBI" id="CHEBI:15378"/>
        <dbReference type="ChEBI" id="CHEBI:30616"/>
        <dbReference type="ChEBI" id="CHEBI:43474"/>
        <dbReference type="ChEBI" id="CHEBI:456216"/>
        <dbReference type="EC" id="5.6.2.3"/>
    </reaction>
</comment>
<dbReference type="PANTHER" id="PTHR10492">
    <property type="match status" value="1"/>
</dbReference>
<comment type="caution">
    <text evidence="3">The sequence shown here is derived from an EMBL/GenBank/DDBJ whole genome shotgun (WGS) entry which is preliminary data.</text>
</comment>
<sequence length="445" mass="50727">MQGIPAASHNLGPPLYECRGCHAIMWYEERNDKAKRVVNPTFSLCCQEGKVLLLGSNETPPPLKQLLDYKETTTSRYKDQIIVYNNMFCFTSFGAKIDHSINTGIGPYIFRINGQNYHRMGLVLLEEEVQPRNTGKHFVKRRLIISAIVGGRIHNDEEQRLKWTRNNQDTLRVDLYHNLCDVVARGDTSAAGLGKRIVLPRSFTGELPSPIDDPEGYKVVTEYMLHGPCGADPKYAPYTIDEKCSKHFPKSFLSKTVIDEDGYALYRRRNNKVTAKKGNFVYDKHVVPHNRMLLNVVRGATSFEKHMTVNKKVYATFKATCFAYGLLNDEKEWTHAIAEASFWALGPQLCDLFVTILLFYELTEEQLRNYCLLEIQELLNRHGKSLREFQDLPQSIQGITSLLLPGGGTTHSRFVIPLELMKNITCGIKQNTHLAELMQEVKLII</sequence>
<accession>A0A6L2JFI7</accession>
<evidence type="ECO:0000256" key="1">
    <source>
        <dbReference type="RuleBase" id="RU363044"/>
    </source>
</evidence>
<keyword evidence="1" id="KW-0378">Hydrolase</keyword>
<keyword evidence="1" id="KW-0067">ATP-binding</keyword>
<dbReference type="InterPro" id="IPR010285">
    <property type="entry name" value="DNA_helicase_pif1-like_DEAD"/>
</dbReference>
<dbReference type="EMBL" id="BKCJ010000731">
    <property type="protein sequence ID" value="GEU35788.1"/>
    <property type="molecule type" value="Genomic_DNA"/>
</dbReference>
<dbReference type="GO" id="GO:0005524">
    <property type="term" value="F:ATP binding"/>
    <property type="evidence" value="ECO:0007669"/>
    <property type="project" value="UniProtKB-KW"/>
</dbReference>
<keyword evidence="1" id="KW-0547">Nucleotide-binding</keyword>
<dbReference type="GO" id="GO:0043139">
    <property type="term" value="F:5'-3' DNA helicase activity"/>
    <property type="evidence" value="ECO:0007669"/>
    <property type="project" value="UniProtKB-EC"/>
</dbReference>
<reference evidence="3" key="1">
    <citation type="journal article" date="2019" name="Sci. Rep.">
        <title>Draft genome of Tanacetum cinerariifolium, the natural source of mosquito coil.</title>
        <authorList>
            <person name="Yamashiro T."/>
            <person name="Shiraishi A."/>
            <person name="Satake H."/>
            <person name="Nakayama K."/>
        </authorList>
    </citation>
    <scope>NUCLEOTIDE SEQUENCE</scope>
</reference>
<keyword evidence="1" id="KW-0347">Helicase</keyword>
<keyword evidence="1" id="KW-0233">DNA recombination</keyword>
<evidence type="ECO:0000259" key="2">
    <source>
        <dbReference type="Pfam" id="PF05970"/>
    </source>
</evidence>
<comment type="cofactor">
    <cofactor evidence="1">
        <name>Mg(2+)</name>
        <dbReference type="ChEBI" id="CHEBI:18420"/>
    </cofactor>
</comment>
<dbReference type="PANTHER" id="PTHR10492:SF90">
    <property type="entry name" value="ATP-DEPENDENT DNA HELICASE"/>
    <property type="match status" value="1"/>
</dbReference>
<evidence type="ECO:0000313" key="3">
    <source>
        <dbReference type="EMBL" id="GEU35788.1"/>
    </source>
</evidence>
<keyword evidence="1" id="KW-0234">DNA repair</keyword>
<dbReference type="Pfam" id="PF05970">
    <property type="entry name" value="PIF1"/>
    <property type="match status" value="1"/>
</dbReference>
<feature type="domain" description="DNA helicase Pif1-like DEAD-box helicase" evidence="2">
    <location>
        <begin position="397"/>
        <end position="445"/>
    </location>
</feature>
<organism evidence="3">
    <name type="scientific">Tanacetum cinerariifolium</name>
    <name type="common">Dalmatian daisy</name>
    <name type="synonym">Chrysanthemum cinerariifolium</name>
    <dbReference type="NCBI Taxonomy" id="118510"/>
    <lineage>
        <taxon>Eukaryota</taxon>
        <taxon>Viridiplantae</taxon>
        <taxon>Streptophyta</taxon>
        <taxon>Embryophyta</taxon>
        <taxon>Tracheophyta</taxon>
        <taxon>Spermatophyta</taxon>
        <taxon>Magnoliopsida</taxon>
        <taxon>eudicotyledons</taxon>
        <taxon>Gunneridae</taxon>
        <taxon>Pentapetalae</taxon>
        <taxon>asterids</taxon>
        <taxon>campanulids</taxon>
        <taxon>Asterales</taxon>
        <taxon>Asteraceae</taxon>
        <taxon>Asteroideae</taxon>
        <taxon>Anthemideae</taxon>
        <taxon>Anthemidinae</taxon>
        <taxon>Tanacetum</taxon>
    </lineage>
</organism>
<dbReference type="GO" id="GO:0006310">
    <property type="term" value="P:DNA recombination"/>
    <property type="evidence" value="ECO:0007669"/>
    <property type="project" value="UniProtKB-KW"/>
</dbReference>
<proteinExistence type="inferred from homology"/>
<comment type="similarity">
    <text evidence="1">Belongs to the helicase family.</text>
</comment>
<dbReference type="EC" id="5.6.2.3" evidence="1"/>
<protein>
    <recommendedName>
        <fullName evidence="1">ATP-dependent DNA helicase</fullName>
        <ecNumber evidence="1">5.6.2.3</ecNumber>
    </recommendedName>
</protein>
<gene>
    <name evidence="3" type="ORF">Tci_007766</name>
</gene>
<dbReference type="AlphaFoldDB" id="A0A6L2JFI7"/>
<dbReference type="GO" id="GO:0016787">
    <property type="term" value="F:hydrolase activity"/>
    <property type="evidence" value="ECO:0007669"/>
    <property type="project" value="UniProtKB-KW"/>
</dbReference>
<dbReference type="GO" id="GO:0000723">
    <property type="term" value="P:telomere maintenance"/>
    <property type="evidence" value="ECO:0007669"/>
    <property type="project" value="InterPro"/>
</dbReference>
<dbReference type="GO" id="GO:0006281">
    <property type="term" value="P:DNA repair"/>
    <property type="evidence" value="ECO:0007669"/>
    <property type="project" value="UniProtKB-KW"/>
</dbReference>
<name>A0A6L2JFI7_TANCI</name>